<evidence type="ECO:0000313" key="1">
    <source>
        <dbReference type="EMBL" id="MBO2007557.1"/>
    </source>
</evidence>
<keyword evidence="2" id="KW-1185">Reference proteome</keyword>
<protein>
    <submittedName>
        <fullName evidence="1">Uncharacterized protein</fullName>
    </submittedName>
</protein>
<organism evidence="1 2">
    <name type="scientific">Hymenobacter negativus</name>
    <dbReference type="NCBI Taxonomy" id="2795026"/>
    <lineage>
        <taxon>Bacteria</taxon>
        <taxon>Pseudomonadati</taxon>
        <taxon>Bacteroidota</taxon>
        <taxon>Cytophagia</taxon>
        <taxon>Cytophagales</taxon>
        <taxon>Hymenobacteraceae</taxon>
        <taxon>Hymenobacter</taxon>
    </lineage>
</organism>
<dbReference type="Proteomes" id="UP000664369">
    <property type="component" value="Unassembled WGS sequence"/>
</dbReference>
<name>A0ABS3Q8J3_9BACT</name>
<proteinExistence type="predicted"/>
<dbReference type="RefSeq" id="WP_208173095.1">
    <property type="nucleotide sequence ID" value="NZ_JAGETZ010000001.1"/>
</dbReference>
<dbReference type="EMBL" id="JAGETZ010000001">
    <property type="protein sequence ID" value="MBO2007557.1"/>
    <property type="molecule type" value="Genomic_DNA"/>
</dbReference>
<gene>
    <name evidence="1" type="ORF">J4E00_00745</name>
</gene>
<evidence type="ECO:0000313" key="2">
    <source>
        <dbReference type="Proteomes" id="UP000664369"/>
    </source>
</evidence>
<sequence>MSLSRFTLSVLPQLAPFLVQRAQANEALQAALDDGLEDYTEGAEVMLTALRALLDEYLHEGQQQLFETNQALEPFTWLAISDQLEAVQAFRDLLGEA</sequence>
<reference evidence="1 2" key="1">
    <citation type="submission" date="2021-03" db="EMBL/GenBank/DDBJ databases">
        <authorList>
            <person name="Kim M.K."/>
        </authorList>
    </citation>
    <scope>NUCLEOTIDE SEQUENCE [LARGE SCALE GENOMIC DNA]</scope>
    <source>
        <strain evidence="1 2">BT442</strain>
    </source>
</reference>
<comment type="caution">
    <text evidence="1">The sequence shown here is derived from an EMBL/GenBank/DDBJ whole genome shotgun (WGS) entry which is preliminary data.</text>
</comment>
<accession>A0ABS3Q8J3</accession>